<name>A0A2I0QTR0_9BACI</name>
<feature type="transmembrane region" description="Helical" evidence="5">
    <location>
        <begin position="70"/>
        <end position="93"/>
    </location>
</feature>
<evidence type="ECO:0000313" key="6">
    <source>
        <dbReference type="EMBL" id="PKR77735.1"/>
    </source>
</evidence>
<keyword evidence="1" id="KW-1003">Cell membrane</keyword>
<dbReference type="AlphaFoldDB" id="A0A2I0QTR0"/>
<dbReference type="PANTHER" id="PTHR35529:SF1">
    <property type="entry name" value="MANGANESE EFFLUX PUMP MNTP-RELATED"/>
    <property type="match status" value="1"/>
</dbReference>
<evidence type="ECO:0000256" key="1">
    <source>
        <dbReference type="ARBA" id="ARBA00022475"/>
    </source>
</evidence>
<reference evidence="6 7" key="1">
    <citation type="submission" date="2017-06" db="EMBL/GenBank/DDBJ databases">
        <title>the draft geome sequence of Illustriluteabacillus marina B3227.</title>
        <authorList>
            <person name="He R.-H."/>
            <person name="Du Z.-J."/>
        </authorList>
    </citation>
    <scope>NUCLEOTIDE SEQUENCE [LARGE SCALE GENOMIC DNA]</scope>
    <source>
        <strain evidence="6 7">B3227</strain>
    </source>
</reference>
<dbReference type="Proteomes" id="UP000243524">
    <property type="component" value="Unassembled WGS sequence"/>
</dbReference>
<evidence type="ECO:0000256" key="4">
    <source>
        <dbReference type="ARBA" id="ARBA00023136"/>
    </source>
</evidence>
<feature type="transmembrane region" description="Helical" evidence="5">
    <location>
        <begin position="12"/>
        <end position="32"/>
    </location>
</feature>
<dbReference type="Pfam" id="PF02659">
    <property type="entry name" value="Mntp"/>
    <property type="match status" value="1"/>
</dbReference>
<keyword evidence="7" id="KW-1185">Reference proteome</keyword>
<dbReference type="PANTHER" id="PTHR35529">
    <property type="entry name" value="MANGANESE EFFLUX PUMP MNTP-RELATED"/>
    <property type="match status" value="1"/>
</dbReference>
<gene>
    <name evidence="6" type="ORF">CEY16_07330</name>
</gene>
<evidence type="ECO:0008006" key="8">
    <source>
        <dbReference type="Google" id="ProtNLM"/>
    </source>
</evidence>
<keyword evidence="4 5" id="KW-0472">Membrane</keyword>
<evidence type="ECO:0000256" key="3">
    <source>
        <dbReference type="ARBA" id="ARBA00022989"/>
    </source>
</evidence>
<dbReference type="EMBL" id="PJNH01000002">
    <property type="protein sequence ID" value="PKR77735.1"/>
    <property type="molecule type" value="Genomic_DNA"/>
</dbReference>
<keyword evidence="2 5" id="KW-0812">Transmembrane</keyword>
<dbReference type="RefSeq" id="WP_101331343.1">
    <property type="nucleotide sequence ID" value="NZ_PJNH01000002.1"/>
</dbReference>
<dbReference type="InterPro" id="IPR003810">
    <property type="entry name" value="Mntp/YtaF"/>
</dbReference>
<evidence type="ECO:0000256" key="5">
    <source>
        <dbReference type="SAM" id="Phobius"/>
    </source>
</evidence>
<proteinExistence type="predicted"/>
<organism evidence="6 7">
    <name type="scientific">Halalkalibacillus sediminis</name>
    <dbReference type="NCBI Taxonomy" id="2018042"/>
    <lineage>
        <taxon>Bacteria</taxon>
        <taxon>Bacillati</taxon>
        <taxon>Bacillota</taxon>
        <taxon>Bacilli</taxon>
        <taxon>Bacillales</taxon>
        <taxon>Bacillaceae</taxon>
        <taxon>Halalkalibacillus</taxon>
    </lineage>
</organism>
<keyword evidence="3 5" id="KW-1133">Transmembrane helix</keyword>
<evidence type="ECO:0000256" key="2">
    <source>
        <dbReference type="ARBA" id="ARBA00022692"/>
    </source>
</evidence>
<sequence length="181" mass="19553">MSFQYDSFIPFILLALAVGMDAFSVSLSIGFMKKNMRPLVLFIALVGAFHVLMPFLGMTIGHMLSHKLGVIAQIVGGWMLIIIGAQMIVATVLEKNMLDQVRLAGLILIAFTVSLDSFSVGLSIGMFGVNQFAIIMMFGIVSMILAGAGIYLAKKGRFLFGKYSEAFGGAVLLVLGLQMIY</sequence>
<evidence type="ECO:0000313" key="7">
    <source>
        <dbReference type="Proteomes" id="UP000243524"/>
    </source>
</evidence>
<protein>
    <recommendedName>
        <fullName evidence="8">Manganese efflux pump MntP</fullName>
    </recommendedName>
</protein>
<feature type="transmembrane region" description="Helical" evidence="5">
    <location>
        <begin position="132"/>
        <end position="153"/>
    </location>
</feature>
<accession>A0A2I0QTR0</accession>
<feature type="transmembrane region" description="Helical" evidence="5">
    <location>
        <begin position="39"/>
        <end position="64"/>
    </location>
</feature>
<feature type="transmembrane region" description="Helical" evidence="5">
    <location>
        <begin position="105"/>
        <end position="126"/>
    </location>
</feature>
<feature type="transmembrane region" description="Helical" evidence="5">
    <location>
        <begin position="160"/>
        <end position="180"/>
    </location>
</feature>
<dbReference type="OrthoDB" id="1679700at2"/>
<comment type="caution">
    <text evidence="6">The sequence shown here is derived from an EMBL/GenBank/DDBJ whole genome shotgun (WGS) entry which is preliminary data.</text>
</comment>